<dbReference type="GO" id="GO:0005524">
    <property type="term" value="F:ATP binding"/>
    <property type="evidence" value="ECO:0007669"/>
    <property type="project" value="UniProtKB-KW"/>
</dbReference>
<dbReference type="AlphaFoldDB" id="A0A543A2H6"/>
<dbReference type="Gene3D" id="3.40.50.300">
    <property type="entry name" value="P-loop containing nucleotide triphosphate hydrolases"/>
    <property type="match status" value="1"/>
</dbReference>
<evidence type="ECO:0000259" key="5">
    <source>
        <dbReference type="PROSITE" id="PS50893"/>
    </source>
</evidence>
<dbReference type="InterPro" id="IPR017871">
    <property type="entry name" value="ABC_transporter-like_CS"/>
</dbReference>
<dbReference type="EMBL" id="VFOV01000001">
    <property type="protein sequence ID" value="TQL66656.1"/>
    <property type="molecule type" value="Genomic_DNA"/>
</dbReference>
<organism evidence="6 7">
    <name type="scientific">Nocardioides albertanoniae</name>
    <dbReference type="NCBI Taxonomy" id="1175486"/>
    <lineage>
        <taxon>Bacteria</taxon>
        <taxon>Bacillati</taxon>
        <taxon>Actinomycetota</taxon>
        <taxon>Actinomycetes</taxon>
        <taxon>Propionibacteriales</taxon>
        <taxon>Nocardioidaceae</taxon>
        <taxon>Nocardioides</taxon>
    </lineage>
</organism>
<dbReference type="SMART" id="SM00382">
    <property type="entry name" value="AAA"/>
    <property type="match status" value="1"/>
</dbReference>
<dbReference type="PROSITE" id="PS00211">
    <property type="entry name" value="ABC_TRANSPORTER_1"/>
    <property type="match status" value="1"/>
</dbReference>
<evidence type="ECO:0000313" key="7">
    <source>
        <dbReference type="Proteomes" id="UP000320209"/>
    </source>
</evidence>
<dbReference type="GO" id="GO:0016887">
    <property type="term" value="F:ATP hydrolysis activity"/>
    <property type="evidence" value="ECO:0007669"/>
    <property type="project" value="InterPro"/>
</dbReference>
<evidence type="ECO:0000256" key="2">
    <source>
        <dbReference type="ARBA" id="ARBA00022448"/>
    </source>
</evidence>
<dbReference type="Pfam" id="PF00005">
    <property type="entry name" value="ABC_tran"/>
    <property type="match status" value="1"/>
</dbReference>
<name>A0A543A2H6_9ACTN</name>
<comment type="similarity">
    <text evidence="1">Belongs to the ABC transporter superfamily.</text>
</comment>
<keyword evidence="2" id="KW-0813">Transport</keyword>
<evidence type="ECO:0000256" key="1">
    <source>
        <dbReference type="ARBA" id="ARBA00005417"/>
    </source>
</evidence>
<dbReference type="InterPro" id="IPR003439">
    <property type="entry name" value="ABC_transporter-like_ATP-bd"/>
</dbReference>
<dbReference type="Proteomes" id="UP000320209">
    <property type="component" value="Unassembled WGS sequence"/>
</dbReference>
<dbReference type="PANTHER" id="PTHR42734:SF5">
    <property type="entry name" value="IRON TRANSPORT SYSTEM ATP-BINDING PROTEIN HI_0361-RELATED"/>
    <property type="match status" value="1"/>
</dbReference>
<gene>
    <name evidence="6" type="ORF">FB381_0520</name>
</gene>
<dbReference type="InterPro" id="IPR047748">
    <property type="entry name" value="AztA-like"/>
</dbReference>
<comment type="caution">
    <text evidence="6">The sequence shown here is derived from an EMBL/GenBank/DDBJ whole genome shotgun (WGS) entry which is preliminary data.</text>
</comment>
<evidence type="ECO:0000256" key="4">
    <source>
        <dbReference type="ARBA" id="ARBA00022840"/>
    </source>
</evidence>
<keyword evidence="7" id="KW-1185">Reference proteome</keyword>
<keyword evidence="3" id="KW-0547">Nucleotide-binding</keyword>
<protein>
    <submittedName>
        <fullName evidence="6">Zinc/manganese transport system ATP-binding protein</fullName>
    </submittedName>
</protein>
<reference evidence="6 7" key="1">
    <citation type="submission" date="2019-06" db="EMBL/GenBank/DDBJ databases">
        <title>Sequencing the genomes of 1000 actinobacteria strains.</title>
        <authorList>
            <person name="Klenk H.-P."/>
        </authorList>
    </citation>
    <scope>NUCLEOTIDE SEQUENCE [LARGE SCALE GENOMIC DNA]</scope>
    <source>
        <strain evidence="6 7">DSM 25218</strain>
    </source>
</reference>
<feature type="domain" description="ABC transporter" evidence="5">
    <location>
        <begin position="15"/>
        <end position="217"/>
    </location>
</feature>
<evidence type="ECO:0000256" key="3">
    <source>
        <dbReference type="ARBA" id="ARBA00022741"/>
    </source>
</evidence>
<evidence type="ECO:0000313" key="6">
    <source>
        <dbReference type="EMBL" id="TQL66656.1"/>
    </source>
</evidence>
<dbReference type="InterPro" id="IPR050153">
    <property type="entry name" value="Metal_Ion_Import_ABC"/>
</dbReference>
<keyword evidence="4 6" id="KW-0067">ATP-binding</keyword>
<sequence>MLHVPPLASTDSSPLSARGLCFGYADEDVLHDVSAAFRAGAVTAVTGPNGSGKSTLVELLAGVRTPRRGAVERHGRIALVVQRPSVPDALPVTVHDVVAIGTWARGARRSDRRADRQGAIAEAIDRVGLNGLERRTFSELSGGQRQRALLAQGVVQRTEILLLDEPAAGLDAASRQRTREILAEEAARGATIVCVTHDEESIAAADHVIRLEAGRTVG</sequence>
<accession>A0A543A2H6</accession>
<dbReference type="InterPro" id="IPR027417">
    <property type="entry name" value="P-loop_NTPase"/>
</dbReference>
<proteinExistence type="inferred from homology"/>
<dbReference type="SUPFAM" id="SSF52540">
    <property type="entry name" value="P-loop containing nucleoside triphosphate hydrolases"/>
    <property type="match status" value="1"/>
</dbReference>
<dbReference type="NCBIfam" id="NF040873">
    <property type="entry name" value="AztA"/>
    <property type="match status" value="1"/>
</dbReference>
<dbReference type="PANTHER" id="PTHR42734">
    <property type="entry name" value="METAL TRANSPORT SYSTEM ATP-BINDING PROTEIN TM_0124-RELATED"/>
    <property type="match status" value="1"/>
</dbReference>
<dbReference type="PROSITE" id="PS50893">
    <property type="entry name" value="ABC_TRANSPORTER_2"/>
    <property type="match status" value="1"/>
</dbReference>
<dbReference type="InterPro" id="IPR003593">
    <property type="entry name" value="AAA+_ATPase"/>
</dbReference>